<evidence type="ECO:0000313" key="1">
    <source>
        <dbReference type="EMBL" id="CCH01265.1"/>
    </source>
</evidence>
<dbReference type="HOGENOM" id="CLU_1852196_0_0_10"/>
<evidence type="ECO:0000313" key="2">
    <source>
        <dbReference type="Proteomes" id="UP000011058"/>
    </source>
</evidence>
<accession>I0KAW2</accession>
<keyword evidence="2" id="KW-1185">Reference proteome</keyword>
<proteinExistence type="predicted"/>
<protein>
    <submittedName>
        <fullName evidence="1">Uncharacterized protein</fullName>
    </submittedName>
</protein>
<dbReference type="eggNOG" id="ENOG5034BPX">
    <property type="taxonomic scope" value="Bacteria"/>
</dbReference>
<dbReference type="EMBL" id="HE796683">
    <property type="protein sequence ID" value="CCH01265.1"/>
    <property type="molecule type" value="Genomic_DNA"/>
</dbReference>
<organism evidence="1 2">
    <name type="scientific">Fibrella aestuarina BUZ 2</name>
    <dbReference type="NCBI Taxonomy" id="1166018"/>
    <lineage>
        <taxon>Bacteria</taxon>
        <taxon>Pseudomonadati</taxon>
        <taxon>Bacteroidota</taxon>
        <taxon>Cytophagia</taxon>
        <taxon>Cytophagales</taxon>
        <taxon>Spirosomataceae</taxon>
        <taxon>Fibrella</taxon>
    </lineage>
</organism>
<reference evidence="1 2" key="1">
    <citation type="journal article" date="2012" name="J. Bacteriol.">
        <title>Genome Sequence of Fibrella aestuarina BUZ 2T, a Filamentous Marine Bacterium.</title>
        <authorList>
            <person name="Filippini M."/>
            <person name="Qi W."/>
            <person name="Blom J."/>
            <person name="Goesmann A."/>
            <person name="Smits T.H."/>
            <person name="Bagheri H.C."/>
        </authorList>
    </citation>
    <scope>NUCLEOTIDE SEQUENCE [LARGE SCALE GENOMIC DNA]</scope>
    <source>
        <strain evidence="2">BUZ 2T</strain>
    </source>
</reference>
<dbReference type="Proteomes" id="UP000011058">
    <property type="component" value="Chromosome"/>
</dbReference>
<name>I0KAW2_9BACT</name>
<dbReference type="AlphaFoldDB" id="I0KAW2"/>
<gene>
    <name evidence="1" type="ORF">FAES_3256</name>
</gene>
<sequence length="138" mass="16173">MSRQAMINLITTIPASNFKTWELAERVLRRCDGTTDWDEVDREGTNQGKEWLWFIRCHRLPKKPLTDSVCFMIYSGRVRGYFHIVSSGRAQEWVDKGYLLEDKPSGYVVVMANWVAIPESEQTEYSGFQGWRYTEKQP</sequence>
<dbReference type="KEGG" id="fae:FAES_3256"/>